<sequence>GCGISGLSLATFISKFTDNDPESRIAVDIYEAKPEVSTLGAGVGIWKRTWQALQDLNGFKEDVLAKGFKVPIDGQYKSQGPVFRKSNQPTEGYDFHSHISCHVPTLLDILQSKLSSDCQIHTSKKLGGYVVLQNGSTQLTFSEGSTTTTDIVVGADGVHSAARGAMFKSLGDGYEQYILPAFSGRIAYCGGIPRAKFATFPAHSALDHPKAVSFYL</sequence>
<evidence type="ECO:0008006" key="6">
    <source>
        <dbReference type="Google" id="ProtNLM"/>
    </source>
</evidence>
<keyword evidence="3" id="KW-0503">Monooxygenase</keyword>
<comment type="caution">
    <text evidence="4">The sequence shown here is derived from an EMBL/GenBank/DDBJ whole genome shotgun (WGS) entry which is preliminary data.</text>
</comment>
<evidence type="ECO:0000256" key="2">
    <source>
        <dbReference type="ARBA" id="ARBA00023002"/>
    </source>
</evidence>
<dbReference type="PANTHER" id="PTHR13789:SF309">
    <property type="entry name" value="PUTATIVE (AFU_ORTHOLOGUE AFUA_6G14510)-RELATED"/>
    <property type="match status" value="1"/>
</dbReference>
<dbReference type="InterPro" id="IPR036188">
    <property type="entry name" value="FAD/NAD-bd_sf"/>
</dbReference>
<dbReference type="SUPFAM" id="SSF51905">
    <property type="entry name" value="FAD/NAD(P)-binding domain"/>
    <property type="match status" value="1"/>
</dbReference>
<dbReference type="Proteomes" id="UP001218188">
    <property type="component" value="Unassembled WGS sequence"/>
</dbReference>
<proteinExistence type="inferred from homology"/>
<dbReference type="GO" id="GO:0004497">
    <property type="term" value="F:monooxygenase activity"/>
    <property type="evidence" value="ECO:0007669"/>
    <property type="project" value="UniProtKB-KW"/>
</dbReference>
<dbReference type="InterPro" id="IPR050493">
    <property type="entry name" value="FAD-dep_Monooxygenase_BioMet"/>
</dbReference>
<accession>A0AAD6S5K6</accession>
<dbReference type="Gene3D" id="3.50.50.60">
    <property type="entry name" value="FAD/NAD(P)-binding domain"/>
    <property type="match status" value="1"/>
</dbReference>
<evidence type="ECO:0000256" key="3">
    <source>
        <dbReference type="ARBA" id="ARBA00023033"/>
    </source>
</evidence>
<evidence type="ECO:0000313" key="5">
    <source>
        <dbReference type="Proteomes" id="UP001218188"/>
    </source>
</evidence>
<keyword evidence="5" id="KW-1185">Reference proteome</keyword>
<name>A0AAD6S5K6_9AGAR</name>
<organism evidence="4 5">
    <name type="scientific">Mycena alexandri</name>
    <dbReference type="NCBI Taxonomy" id="1745969"/>
    <lineage>
        <taxon>Eukaryota</taxon>
        <taxon>Fungi</taxon>
        <taxon>Dikarya</taxon>
        <taxon>Basidiomycota</taxon>
        <taxon>Agaricomycotina</taxon>
        <taxon>Agaricomycetes</taxon>
        <taxon>Agaricomycetidae</taxon>
        <taxon>Agaricales</taxon>
        <taxon>Marasmiineae</taxon>
        <taxon>Mycenaceae</taxon>
        <taxon>Mycena</taxon>
    </lineage>
</organism>
<evidence type="ECO:0000313" key="4">
    <source>
        <dbReference type="EMBL" id="KAJ7021646.1"/>
    </source>
</evidence>
<dbReference type="AlphaFoldDB" id="A0AAD6S5K6"/>
<dbReference type="PANTHER" id="PTHR13789">
    <property type="entry name" value="MONOOXYGENASE"/>
    <property type="match status" value="1"/>
</dbReference>
<dbReference type="EMBL" id="JARJCM010000226">
    <property type="protein sequence ID" value="KAJ7021646.1"/>
    <property type="molecule type" value="Genomic_DNA"/>
</dbReference>
<protein>
    <recommendedName>
        <fullName evidence="6">FAD-binding domain-containing protein</fullName>
    </recommendedName>
</protein>
<evidence type="ECO:0000256" key="1">
    <source>
        <dbReference type="ARBA" id="ARBA00007992"/>
    </source>
</evidence>
<keyword evidence="2" id="KW-0560">Oxidoreductase</keyword>
<reference evidence="4" key="1">
    <citation type="submission" date="2023-03" db="EMBL/GenBank/DDBJ databases">
        <title>Massive genome expansion in bonnet fungi (Mycena s.s.) driven by repeated elements and novel gene families across ecological guilds.</title>
        <authorList>
            <consortium name="Lawrence Berkeley National Laboratory"/>
            <person name="Harder C.B."/>
            <person name="Miyauchi S."/>
            <person name="Viragh M."/>
            <person name="Kuo A."/>
            <person name="Thoen E."/>
            <person name="Andreopoulos B."/>
            <person name="Lu D."/>
            <person name="Skrede I."/>
            <person name="Drula E."/>
            <person name="Henrissat B."/>
            <person name="Morin E."/>
            <person name="Kohler A."/>
            <person name="Barry K."/>
            <person name="LaButti K."/>
            <person name="Morin E."/>
            <person name="Salamov A."/>
            <person name="Lipzen A."/>
            <person name="Mereny Z."/>
            <person name="Hegedus B."/>
            <person name="Baldrian P."/>
            <person name="Stursova M."/>
            <person name="Weitz H."/>
            <person name="Taylor A."/>
            <person name="Grigoriev I.V."/>
            <person name="Nagy L.G."/>
            <person name="Martin F."/>
            <person name="Kauserud H."/>
        </authorList>
    </citation>
    <scope>NUCLEOTIDE SEQUENCE</scope>
    <source>
        <strain evidence="4">CBHHK200</strain>
    </source>
</reference>
<feature type="non-terminal residue" evidence="4">
    <location>
        <position position="1"/>
    </location>
</feature>
<gene>
    <name evidence="4" type="ORF">C8F04DRAFT_972404</name>
</gene>
<comment type="similarity">
    <text evidence="1">Belongs to the paxM FAD-dependent monooxygenase family.</text>
</comment>